<protein>
    <submittedName>
        <fullName evidence="1">Uncharacterized protein</fullName>
    </submittedName>
</protein>
<evidence type="ECO:0000313" key="2">
    <source>
        <dbReference type="Proteomes" id="UP000310532"/>
    </source>
</evidence>
<sequence length="91" mass="9777">MKSIMKVLFALFGLILVGANVYSLQRGNVAEQNIESLSVASAKTGTPIVRRVNFEVSETVTTFDEITTCMSGTSQICNAGTVHVIVSNPRN</sequence>
<comment type="caution">
    <text evidence="1">The sequence shown here is derived from an EMBL/GenBank/DDBJ whole genome shotgun (WGS) entry which is preliminary data.</text>
</comment>
<dbReference type="AlphaFoldDB" id="A0A4S2B5Y5"/>
<name>A0A4S2B5Y5_9BACE</name>
<keyword evidence="2" id="KW-1185">Reference proteome</keyword>
<dbReference type="RefSeq" id="WP_136008883.1">
    <property type="nucleotide sequence ID" value="NZ_SRYZ01000002.1"/>
</dbReference>
<reference evidence="1 2" key="1">
    <citation type="submission" date="2019-04" db="EMBL/GenBank/DDBJ databases">
        <title>Microbes associate with the intestines of laboratory mice.</title>
        <authorList>
            <person name="Navarre W."/>
            <person name="Wong E."/>
            <person name="Huang K."/>
            <person name="Tropini C."/>
            <person name="Ng K."/>
            <person name="Yu B."/>
        </authorList>
    </citation>
    <scope>NUCLEOTIDE SEQUENCE [LARGE SCALE GENOMIC DNA]</scope>
    <source>
        <strain evidence="1 2">NM69_E16B</strain>
    </source>
</reference>
<accession>A0A4S2B5Y5</accession>
<proteinExistence type="predicted"/>
<gene>
    <name evidence="1" type="ORF">E5355_01520</name>
</gene>
<dbReference type="Proteomes" id="UP000310532">
    <property type="component" value="Unassembled WGS sequence"/>
</dbReference>
<evidence type="ECO:0000313" key="1">
    <source>
        <dbReference type="EMBL" id="TGY09361.1"/>
    </source>
</evidence>
<organism evidence="1 2">
    <name type="scientific">Bacteroides muris</name>
    <name type="common">ex Afrizal et al. 2022</name>
    <dbReference type="NCBI Taxonomy" id="2516960"/>
    <lineage>
        <taxon>Bacteria</taxon>
        <taxon>Pseudomonadati</taxon>
        <taxon>Bacteroidota</taxon>
        <taxon>Bacteroidia</taxon>
        <taxon>Bacteroidales</taxon>
        <taxon>Bacteroidaceae</taxon>
        <taxon>Bacteroides</taxon>
    </lineage>
</organism>
<dbReference type="EMBL" id="SRYZ01000002">
    <property type="protein sequence ID" value="TGY09361.1"/>
    <property type="molecule type" value="Genomic_DNA"/>
</dbReference>